<dbReference type="EMBL" id="VUMO01000008">
    <property type="protein sequence ID" value="MSS20165.1"/>
    <property type="molecule type" value="Genomic_DNA"/>
</dbReference>
<dbReference type="AlphaFoldDB" id="A0A7X2NGV0"/>
<comment type="subcellular location">
    <subcellularLocation>
        <location evidence="4">Cell membrane</location>
        <topology evidence="4">Peripheral membrane protein</topology>
    </subcellularLocation>
</comment>
<evidence type="ECO:0000313" key="6">
    <source>
        <dbReference type="Proteomes" id="UP000461754"/>
    </source>
</evidence>
<comment type="subunit">
    <text evidence="4">Forms a heterotetramer with 2 subunits each of GtfA and GtfB. Part of the accessory SecA2/SecY2 protein translocation apparatus.</text>
</comment>
<dbReference type="GO" id="GO:0005886">
    <property type="term" value="C:plasma membrane"/>
    <property type="evidence" value="ECO:0007669"/>
    <property type="project" value="UniProtKB-SubCell"/>
</dbReference>
<evidence type="ECO:0000256" key="4">
    <source>
        <dbReference type="HAMAP-Rule" id="MF_01473"/>
    </source>
</evidence>
<evidence type="ECO:0000256" key="2">
    <source>
        <dbReference type="ARBA" id="ARBA00022475"/>
    </source>
</evidence>
<dbReference type="HAMAP" id="MF_01473">
    <property type="entry name" value="GtfB"/>
    <property type="match status" value="1"/>
</dbReference>
<keyword evidence="6" id="KW-1185">Reference proteome</keyword>
<dbReference type="GO" id="GO:0031647">
    <property type="term" value="P:regulation of protein stability"/>
    <property type="evidence" value="ECO:0007669"/>
    <property type="project" value="UniProtKB-UniRule"/>
</dbReference>
<dbReference type="GO" id="GO:0017122">
    <property type="term" value="C:protein N-acetylglucosaminyltransferase complex"/>
    <property type="evidence" value="ECO:0007669"/>
    <property type="project" value="UniProtKB-UniRule"/>
</dbReference>
<comment type="similarity">
    <text evidence="4">Belongs to the GtfB family.</text>
</comment>
<dbReference type="NCBIfam" id="TIGR02919">
    <property type="entry name" value="accessory Sec system glycosylation chaperone GtfB"/>
    <property type="match status" value="1"/>
</dbReference>
<dbReference type="UniPathway" id="UPA00378"/>
<sequence length="478" mass="54831">MEKCDRINRRQSKGVLLLDHYDEMADQLKQSFRLSGFDGPVVVVSDAGFLPADVLSLFRWFCTDSGDAPDETPEQQWTYRLSHAGWQRGKPRFFNQIEVPDYWEISSNNGSGEIHDLNHLRGRIFYGGPSGRRLVSEVDWLNEKGVVRATDHYDRRGILYARTVFNRKGERFCRTWFDGAGRERVVENAVTRDILVTRRGKTELFKNRTALAATMIRELGAEGQRIFYNSLSTPLFVTEQLGCAEGGHVLFWQENPRPDIPGNMQMILEGRANTSAIYVQNRASWEQLTALGAPAEKVRPLGFVYPFERMNRRRRDVLICTNSDQIEQLETFLTHLPQMTFHIAAVTEMSSRLLAYGRHANVRLYPIVRKEVVDELFEKCDYYFDVNHGGEILSSVKRAFLNNQLILGLEGTLHRRRYTSKMNCFSDALPLCRLAERLAADTALFEQHLNAQREAAMSESAGVYRQLFSGGRRLDDTI</sequence>
<comment type="pathway">
    <text evidence="1 4">Protein modification; protein glycosylation.</text>
</comment>
<gene>
    <name evidence="4 5" type="primary">gtfB</name>
    <name evidence="5" type="ORF">FYJ52_07125</name>
</gene>
<organism evidence="5 6">
    <name type="scientific">Pseudoramibacter porci</name>
    <dbReference type="NCBI Taxonomy" id="2606631"/>
    <lineage>
        <taxon>Bacteria</taxon>
        <taxon>Bacillati</taxon>
        <taxon>Bacillota</taxon>
        <taxon>Clostridia</taxon>
        <taxon>Eubacteriales</taxon>
        <taxon>Eubacteriaceae</taxon>
        <taxon>Pseudoramibacter</taxon>
    </lineage>
</organism>
<evidence type="ECO:0000313" key="5">
    <source>
        <dbReference type="EMBL" id="MSS20165.1"/>
    </source>
</evidence>
<evidence type="ECO:0000256" key="3">
    <source>
        <dbReference type="ARBA" id="ARBA00023136"/>
    </source>
</evidence>
<keyword evidence="2 4" id="KW-1003">Cell membrane</keyword>
<keyword evidence="3 4" id="KW-0472">Membrane</keyword>
<protein>
    <recommendedName>
        <fullName evidence="4">UDP-N-acetylglucosamine--peptide N-acetylglucosaminyltransferase stabilizing protein GtfB</fullName>
    </recommendedName>
    <alternativeName>
        <fullName evidence="4">Glycosyltransferase stabilizing protein GtfB</fullName>
    </alternativeName>
</protein>
<dbReference type="InterPro" id="IPR014268">
    <property type="entry name" value="GtfB"/>
</dbReference>
<proteinExistence type="inferred from homology"/>
<accession>A0A7X2NGV0</accession>
<reference evidence="5 6" key="1">
    <citation type="submission" date="2019-08" db="EMBL/GenBank/DDBJ databases">
        <title>In-depth cultivation of the pig gut microbiome towards novel bacterial diversity and tailored functional studies.</title>
        <authorList>
            <person name="Wylensek D."/>
            <person name="Hitch T.C.A."/>
            <person name="Clavel T."/>
        </authorList>
    </citation>
    <scope>NUCLEOTIDE SEQUENCE [LARGE SCALE GENOMIC DNA]</scope>
    <source>
        <strain evidence="5 6">RF-744-FAT-4</strain>
    </source>
</reference>
<name>A0A7X2NGV0_9FIRM</name>
<dbReference type="RefSeq" id="WP_154576543.1">
    <property type="nucleotide sequence ID" value="NZ_VUMO01000008.1"/>
</dbReference>
<dbReference type="Proteomes" id="UP000461754">
    <property type="component" value="Unassembled WGS sequence"/>
</dbReference>
<comment type="caution">
    <text evidence="5">The sequence shown here is derived from an EMBL/GenBank/DDBJ whole genome shotgun (WGS) entry which is preliminary data.</text>
</comment>
<evidence type="ECO:0000256" key="1">
    <source>
        <dbReference type="ARBA" id="ARBA00004922"/>
    </source>
</evidence>
<comment type="function">
    <text evidence="4">Required for polymorphic O-glycosylation of the serine-rich repeat protein in this bacteria. A stabilizing protein that is part of the accessory SecA2/SecY2 system specifically required to export serine-rich repeat cell wall proteins usually encoded upstream in the same operon. The GtfA-GtfB complex adds GlcNAc from UDP-GlcNAc to the substrate protein, attaching the first sugar residue. Stabilizes the glycosylation activity of GtfA. Has no N-acetylglucosaminyl transferase activity on its own.</text>
</comment>